<feature type="transmembrane region" description="Helical" evidence="7">
    <location>
        <begin position="278"/>
        <end position="299"/>
    </location>
</feature>
<comment type="similarity">
    <text evidence="7">Belongs to the binding-protein-dependent transport system permease family.</text>
</comment>
<feature type="transmembrane region" description="Helical" evidence="7">
    <location>
        <begin position="169"/>
        <end position="193"/>
    </location>
</feature>
<comment type="subcellular location">
    <subcellularLocation>
        <location evidence="1 7">Cell membrane</location>
        <topology evidence="1 7">Multi-pass membrane protein</topology>
    </subcellularLocation>
</comment>
<dbReference type="InterPro" id="IPR051393">
    <property type="entry name" value="ABC_transporter_permease"/>
</dbReference>
<keyword evidence="5 7" id="KW-1133">Transmembrane helix</keyword>
<dbReference type="EMBL" id="CP063169">
    <property type="protein sequence ID" value="QOR72583.1"/>
    <property type="molecule type" value="Genomic_DNA"/>
</dbReference>
<dbReference type="AlphaFoldDB" id="A0A7M1T121"/>
<dbReference type="CDD" id="cd06261">
    <property type="entry name" value="TM_PBP2"/>
    <property type="match status" value="1"/>
</dbReference>
<feature type="transmembrane region" description="Helical" evidence="7">
    <location>
        <begin position="120"/>
        <end position="140"/>
    </location>
</feature>
<keyword evidence="10" id="KW-1185">Reference proteome</keyword>
<protein>
    <submittedName>
        <fullName evidence="9">Sugar ABC transporter permease</fullName>
    </submittedName>
</protein>
<feature type="transmembrane region" description="Helical" evidence="7">
    <location>
        <begin position="89"/>
        <end position="108"/>
    </location>
</feature>
<dbReference type="SUPFAM" id="SSF161098">
    <property type="entry name" value="MetI-like"/>
    <property type="match status" value="1"/>
</dbReference>
<dbReference type="InterPro" id="IPR000515">
    <property type="entry name" value="MetI-like"/>
</dbReference>
<evidence type="ECO:0000256" key="6">
    <source>
        <dbReference type="ARBA" id="ARBA00023136"/>
    </source>
</evidence>
<feature type="transmembrane region" description="Helical" evidence="7">
    <location>
        <begin position="21"/>
        <end position="43"/>
    </location>
</feature>
<evidence type="ECO:0000256" key="1">
    <source>
        <dbReference type="ARBA" id="ARBA00004651"/>
    </source>
</evidence>
<keyword evidence="3" id="KW-1003">Cell membrane</keyword>
<keyword evidence="4 7" id="KW-0812">Transmembrane</keyword>
<dbReference type="Proteomes" id="UP000593758">
    <property type="component" value="Chromosome"/>
</dbReference>
<organism evidence="9 10">
    <name type="scientific">Ruania alkalisoli</name>
    <dbReference type="NCBI Taxonomy" id="2779775"/>
    <lineage>
        <taxon>Bacteria</taxon>
        <taxon>Bacillati</taxon>
        <taxon>Actinomycetota</taxon>
        <taxon>Actinomycetes</taxon>
        <taxon>Micrococcales</taxon>
        <taxon>Ruaniaceae</taxon>
        <taxon>Ruania</taxon>
    </lineage>
</organism>
<reference evidence="9 10" key="1">
    <citation type="submission" date="2020-10" db="EMBL/GenBank/DDBJ databases">
        <title>Haloactinobacterium sp. RN3S43, a bacterium isolated from saline soil.</title>
        <authorList>
            <person name="Sun J.-Q."/>
        </authorList>
    </citation>
    <scope>NUCLEOTIDE SEQUENCE [LARGE SCALE GENOMIC DNA]</scope>
    <source>
        <strain evidence="9 10">RN3S43</strain>
    </source>
</reference>
<gene>
    <name evidence="9" type="ORF">IM660_04765</name>
</gene>
<keyword evidence="6 7" id="KW-0472">Membrane</keyword>
<evidence type="ECO:0000259" key="8">
    <source>
        <dbReference type="PROSITE" id="PS50928"/>
    </source>
</evidence>
<dbReference type="Pfam" id="PF00528">
    <property type="entry name" value="BPD_transp_1"/>
    <property type="match status" value="1"/>
</dbReference>
<dbReference type="PANTHER" id="PTHR30193">
    <property type="entry name" value="ABC TRANSPORTER PERMEASE PROTEIN"/>
    <property type="match status" value="1"/>
</dbReference>
<evidence type="ECO:0000313" key="9">
    <source>
        <dbReference type="EMBL" id="QOR72583.1"/>
    </source>
</evidence>
<evidence type="ECO:0000256" key="7">
    <source>
        <dbReference type="RuleBase" id="RU363032"/>
    </source>
</evidence>
<dbReference type="GO" id="GO:0055085">
    <property type="term" value="P:transmembrane transport"/>
    <property type="evidence" value="ECO:0007669"/>
    <property type="project" value="InterPro"/>
</dbReference>
<evidence type="ECO:0000256" key="2">
    <source>
        <dbReference type="ARBA" id="ARBA00022448"/>
    </source>
</evidence>
<feature type="domain" description="ABC transmembrane type-1" evidence="8">
    <location>
        <begin position="83"/>
        <end position="296"/>
    </location>
</feature>
<dbReference type="PANTHER" id="PTHR30193:SF41">
    <property type="entry name" value="DIACETYLCHITOBIOSE UPTAKE SYSTEM PERMEASE PROTEIN NGCF"/>
    <property type="match status" value="1"/>
</dbReference>
<dbReference type="KEGG" id="halt:IM660_04765"/>
<keyword evidence="2 7" id="KW-0813">Transport</keyword>
<accession>A0A7M1T121</accession>
<name>A0A7M1T121_9MICO</name>
<dbReference type="GO" id="GO:0005886">
    <property type="term" value="C:plasma membrane"/>
    <property type="evidence" value="ECO:0007669"/>
    <property type="project" value="UniProtKB-SubCell"/>
</dbReference>
<sequence>MSGTRGLTRPRSRTPITWVRRGGLSTLVFMLPLLIAFGFFSWWPILRSVMMSLQRTNFVGAAEWIGWTNFINVFNDPLLATAVWNTTQYTLVSVLIGFPVPILLAIFIGELRRSRPVASVLVYLPVIIPPVVAVLLWKQFYAPDANGLFNQVLGWFGAGPLGWINDVDLVIPAIIVQATWAGFGGTTIIYLAALRSVQTELYEAAEMDGAKIWRRFWHITLPQMRGVMLIMLLLQLIGVFQIFAEPYIMTGGGPANRSVSVLMLIYRYAFIQGDYGKATALSLLLALALSLLSALYLWATRRWSQT</sequence>
<evidence type="ECO:0000256" key="3">
    <source>
        <dbReference type="ARBA" id="ARBA00022475"/>
    </source>
</evidence>
<proteinExistence type="inferred from homology"/>
<dbReference type="Gene3D" id="1.10.3720.10">
    <property type="entry name" value="MetI-like"/>
    <property type="match status" value="1"/>
</dbReference>
<dbReference type="InterPro" id="IPR035906">
    <property type="entry name" value="MetI-like_sf"/>
</dbReference>
<feature type="transmembrane region" description="Helical" evidence="7">
    <location>
        <begin position="224"/>
        <end position="244"/>
    </location>
</feature>
<evidence type="ECO:0000313" key="10">
    <source>
        <dbReference type="Proteomes" id="UP000593758"/>
    </source>
</evidence>
<evidence type="ECO:0000256" key="5">
    <source>
        <dbReference type="ARBA" id="ARBA00022989"/>
    </source>
</evidence>
<dbReference type="PROSITE" id="PS50928">
    <property type="entry name" value="ABC_TM1"/>
    <property type="match status" value="1"/>
</dbReference>
<evidence type="ECO:0000256" key="4">
    <source>
        <dbReference type="ARBA" id="ARBA00022692"/>
    </source>
</evidence>